<protein>
    <submittedName>
        <fullName evidence="2">BrnT family toxin</fullName>
    </submittedName>
</protein>
<evidence type="ECO:0000313" key="2">
    <source>
        <dbReference type="WBParaSite" id="SPAL_0000963500.1"/>
    </source>
</evidence>
<name>A0A0N5BUW7_STREA</name>
<dbReference type="WBParaSite" id="SPAL_0000963500.1">
    <property type="protein sequence ID" value="SPAL_0000963500.1"/>
    <property type="gene ID" value="SPAL_0000963500"/>
</dbReference>
<reference evidence="2" key="1">
    <citation type="submission" date="2017-02" db="UniProtKB">
        <authorList>
            <consortium name="WormBaseParasite"/>
        </authorList>
    </citation>
    <scope>IDENTIFICATION</scope>
</reference>
<evidence type="ECO:0000313" key="1">
    <source>
        <dbReference type="Proteomes" id="UP000046392"/>
    </source>
</evidence>
<dbReference type="Proteomes" id="UP000046392">
    <property type="component" value="Unplaced"/>
</dbReference>
<accession>A0A0N5BUW7</accession>
<proteinExistence type="predicted"/>
<sequence length="70" mass="8244">MITKNPREFEKAVGYFTRDGLKPDDFLILRFHERNAGAIIAEDINHKLFQDYLITYMDDYIKDSDGHSFS</sequence>
<keyword evidence="1" id="KW-1185">Reference proteome</keyword>
<organism evidence="1 2">
    <name type="scientific">Strongyloides papillosus</name>
    <name type="common">Intestinal threadworm</name>
    <dbReference type="NCBI Taxonomy" id="174720"/>
    <lineage>
        <taxon>Eukaryota</taxon>
        <taxon>Metazoa</taxon>
        <taxon>Ecdysozoa</taxon>
        <taxon>Nematoda</taxon>
        <taxon>Chromadorea</taxon>
        <taxon>Rhabditida</taxon>
        <taxon>Tylenchina</taxon>
        <taxon>Panagrolaimomorpha</taxon>
        <taxon>Strongyloidoidea</taxon>
        <taxon>Strongyloididae</taxon>
        <taxon>Strongyloides</taxon>
    </lineage>
</organism>
<dbReference type="AlphaFoldDB" id="A0A0N5BUW7"/>